<dbReference type="WBParaSite" id="mrna-Wban_06774">
    <property type="protein sequence ID" value="mrna-Wban_06774"/>
    <property type="gene ID" value="Wban_06774"/>
</dbReference>
<evidence type="ECO:0000313" key="2">
    <source>
        <dbReference type="Proteomes" id="UP000093561"/>
    </source>
</evidence>
<reference evidence="2" key="2">
    <citation type="journal article" date="2016" name="Mol. Ecol.">
        <title>Population genomics of the filarial nematode parasite Wuchereria bancrofti from mosquitoes.</title>
        <authorList>
            <person name="Small S.T."/>
            <person name="Reimer L.J."/>
            <person name="Tisch D.J."/>
            <person name="King C.L."/>
            <person name="Christensen B.M."/>
            <person name="Siba P.M."/>
            <person name="Kazura J.W."/>
            <person name="Serre D."/>
            <person name="Zimmerman P.A."/>
        </authorList>
    </citation>
    <scope>NUCLEOTIDE SEQUENCE</scope>
    <source>
        <strain evidence="2">pt0022</strain>
    </source>
</reference>
<evidence type="ECO:0000313" key="3">
    <source>
        <dbReference type="WBParaSite" id="mrna-Wban_06774"/>
    </source>
</evidence>
<sequence length="158" mass="18353">MKTPHPNRKPAKEETHKMEDYSTNQDTIIYGNLTIITELWIPTVTNKSGTDDHWKWRHRQTLRLKTLIKRLHTDKLLLNRYNKIIQEQMESNIIEEVTPELNQVGFIYHLPRNEVLTPNKSTIRIVYDVSADTKGMKSVNDVLYCGSIALPDLSGILI</sequence>
<dbReference type="AlphaFoldDB" id="A0AAF5PX09"/>
<feature type="compositionally biased region" description="Basic and acidic residues" evidence="1">
    <location>
        <begin position="10"/>
        <end position="20"/>
    </location>
</feature>
<protein>
    <submittedName>
        <fullName evidence="3">Uncharacterized protein</fullName>
    </submittedName>
</protein>
<evidence type="ECO:0000256" key="1">
    <source>
        <dbReference type="SAM" id="MobiDB-lite"/>
    </source>
</evidence>
<proteinExistence type="predicted"/>
<reference evidence="2" key="1">
    <citation type="submission" date="2015-03" db="EMBL/GenBank/DDBJ databases">
        <title>Wuchereria bancrofti Genome Sequencing Papua New Guinea Strain.</title>
        <authorList>
            <person name="Small S.T."/>
            <person name="Serre D."/>
            <person name="Zimmerman P.A."/>
        </authorList>
    </citation>
    <scope>NUCLEOTIDE SEQUENCE [LARGE SCALE GENOMIC DNA]</scope>
    <source>
        <strain evidence="2">pt0022</strain>
    </source>
</reference>
<reference evidence="3" key="3">
    <citation type="submission" date="2024-02" db="UniProtKB">
        <authorList>
            <consortium name="WormBaseParasite"/>
        </authorList>
    </citation>
    <scope>IDENTIFICATION</scope>
    <source>
        <strain evidence="3">pt0022</strain>
    </source>
</reference>
<feature type="region of interest" description="Disordered" evidence="1">
    <location>
        <begin position="1"/>
        <end position="20"/>
    </location>
</feature>
<accession>A0AAF5PX09</accession>
<dbReference type="Proteomes" id="UP000093561">
    <property type="component" value="Unassembled WGS sequence"/>
</dbReference>
<organism evidence="2 3">
    <name type="scientific">Wuchereria bancrofti</name>
    <dbReference type="NCBI Taxonomy" id="6293"/>
    <lineage>
        <taxon>Eukaryota</taxon>
        <taxon>Metazoa</taxon>
        <taxon>Ecdysozoa</taxon>
        <taxon>Nematoda</taxon>
        <taxon>Chromadorea</taxon>
        <taxon>Rhabditida</taxon>
        <taxon>Spirurina</taxon>
        <taxon>Spiruromorpha</taxon>
        <taxon>Filarioidea</taxon>
        <taxon>Onchocercidae</taxon>
        <taxon>Wuchereria</taxon>
    </lineage>
</organism>
<name>A0AAF5PX09_WUCBA</name>